<accession>A0A136IXG4</accession>
<feature type="transmembrane region" description="Helical" evidence="1">
    <location>
        <begin position="38"/>
        <end position="59"/>
    </location>
</feature>
<organism evidence="3 4">
    <name type="scientific">Microdochium bolleyi</name>
    <dbReference type="NCBI Taxonomy" id="196109"/>
    <lineage>
        <taxon>Eukaryota</taxon>
        <taxon>Fungi</taxon>
        <taxon>Dikarya</taxon>
        <taxon>Ascomycota</taxon>
        <taxon>Pezizomycotina</taxon>
        <taxon>Sordariomycetes</taxon>
        <taxon>Xylariomycetidae</taxon>
        <taxon>Xylariales</taxon>
        <taxon>Microdochiaceae</taxon>
        <taxon>Microdochium</taxon>
    </lineage>
</organism>
<dbReference type="OrthoDB" id="10254418at2759"/>
<proteinExistence type="predicted"/>
<feature type="signal peptide" evidence="2">
    <location>
        <begin position="1"/>
        <end position="20"/>
    </location>
</feature>
<gene>
    <name evidence="3" type="ORF">Micbo1qcDRAFT_165664</name>
</gene>
<keyword evidence="4" id="KW-1185">Reference proteome</keyword>
<keyword evidence="1" id="KW-1133">Transmembrane helix</keyword>
<keyword evidence="2" id="KW-0732">Signal</keyword>
<feature type="non-terminal residue" evidence="3">
    <location>
        <position position="98"/>
    </location>
</feature>
<dbReference type="InParanoid" id="A0A136IXG4"/>
<dbReference type="EMBL" id="KQ964255">
    <property type="protein sequence ID" value="KXJ89558.1"/>
    <property type="molecule type" value="Genomic_DNA"/>
</dbReference>
<dbReference type="Proteomes" id="UP000070501">
    <property type="component" value="Unassembled WGS sequence"/>
</dbReference>
<evidence type="ECO:0000313" key="3">
    <source>
        <dbReference type="EMBL" id="KXJ89558.1"/>
    </source>
</evidence>
<evidence type="ECO:0000256" key="1">
    <source>
        <dbReference type="SAM" id="Phobius"/>
    </source>
</evidence>
<feature type="chain" id="PRO_5007293248" evidence="2">
    <location>
        <begin position="21"/>
        <end position="98"/>
    </location>
</feature>
<keyword evidence="1" id="KW-0472">Membrane</keyword>
<sequence length="98" mass="10038">MPATATTSLLSGLVFGSGLALSGVASPQVIQDQFRLRNFHMLGTFLTASAASAAIFAVYNRSTAAVAAHSKISPRPAKSLGWLGRYDANVIGGAMVGV</sequence>
<keyword evidence="1" id="KW-0812">Transmembrane</keyword>
<evidence type="ECO:0000313" key="4">
    <source>
        <dbReference type="Proteomes" id="UP000070501"/>
    </source>
</evidence>
<dbReference type="AlphaFoldDB" id="A0A136IXG4"/>
<dbReference type="STRING" id="196109.A0A136IXG4"/>
<evidence type="ECO:0000256" key="2">
    <source>
        <dbReference type="SAM" id="SignalP"/>
    </source>
</evidence>
<protein>
    <submittedName>
        <fullName evidence="3">Uncharacterized protein</fullName>
    </submittedName>
</protein>
<name>A0A136IXG4_9PEZI</name>
<reference evidence="4" key="1">
    <citation type="submission" date="2016-02" db="EMBL/GenBank/DDBJ databases">
        <title>Draft genome sequence of Microdochium bolleyi, a fungal endophyte of beachgrass.</title>
        <authorList>
            <consortium name="DOE Joint Genome Institute"/>
            <person name="David A.S."/>
            <person name="May G."/>
            <person name="Haridas S."/>
            <person name="Lim J."/>
            <person name="Wang M."/>
            <person name="Labutti K."/>
            <person name="Lipzen A."/>
            <person name="Barry K."/>
            <person name="Grigoriev I.V."/>
        </authorList>
    </citation>
    <scope>NUCLEOTIDE SEQUENCE [LARGE SCALE GENOMIC DNA]</scope>
    <source>
        <strain evidence="4">J235TASD1</strain>
    </source>
</reference>